<dbReference type="PANTHER" id="PTHR33710:SF71">
    <property type="entry name" value="ENDONUCLEASE_EXONUCLEASE_PHOSPHATASE DOMAIN-CONTAINING PROTEIN"/>
    <property type="match status" value="1"/>
</dbReference>
<dbReference type="EMBL" id="BQNB010013350">
    <property type="protein sequence ID" value="GJT14868.1"/>
    <property type="molecule type" value="Genomic_DNA"/>
</dbReference>
<gene>
    <name evidence="1" type="ORF">Tco_0873574</name>
</gene>
<dbReference type="Gene3D" id="3.60.10.10">
    <property type="entry name" value="Endonuclease/exonuclease/phosphatase"/>
    <property type="match status" value="1"/>
</dbReference>
<evidence type="ECO:0000313" key="2">
    <source>
        <dbReference type="Proteomes" id="UP001151760"/>
    </source>
</evidence>
<proteinExistence type="predicted"/>
<keyword evidence="1" id="KW-0808">Transferase</keyword>
<organism evidence="1 2">
    <name type="scientific">Tanacetum coccineum</name>
    <dbReference type="NCBI Taxonomy" id="301880"/>
    <lineage>
        <taxon>Eukaryota</taxon>
        <taxon>Viridiplantae</taxon>
        <taxon>Streptophyta</taxon>
        <taxon>Embryophyta</taxon>
        <taxon>Tracheophyta</taxon>
        <taxon>Spermatophyta</taxon>
        <taxon>Magnoliopsida</taxon>
        <taxon>eudicotyledons</taxon>
        <taxon>Gunneridae</taxon>
        <taxon>Pentapetalae</taxon>
        <taxon>asterids</taxon>
        <taxon>campanulids</taxon>
        <taxon>Asterales</taxon>
        <taxon>Asteraceae</taxon>
        <taxon>Asteroideae</taxon>
        <taxon>Anthemideae</taxon>
        <taxon>Anthemidinae</taxon>
        <taxon>Tanacetum</taxon>
    </lineage>
</organism>
<comment type="caution">
    <text evidence="1">The sequence shown here is derived from an EMBL/GenBank/DDBJ whole genome shotgun (WGS) entry which is preliminary data.</text>
</comment>
<dbReference type="GO" id="GO:0003964">
    <property type="term" value="F:RNA-directed DNA polymerase activity"/>
    <property type="evidence" value="ECO:0007669"/>
    <property type="project" value="UniProtKB-KW"/>
</dbReference>
<dbReference type="SUPFAM" id="SSF56219">
    <property type="entry name" value="DNase I-like"/>
    <property type="match status" value="1"/>
</dbReference>
<evidence type="ECO:0000313" key="1">
    <source>
        <dbReference type="EMBL" id="GJT14868.1"/>
    </source>
</evidence>
<protein>
    <submittedName>
        <fullName evidence="1">RNA-directed DNA polymerase, eukaryota, reverse transcriptase zinc-binding domain protein</fullName>
    </submittedName>
</protein>
<name>A0ABQ5BMS6_9ASTR</name>
<reference evidence="1" key="1">
    <citation type="journal article" date="2022" name="Int. J. Mol. Sci.">
        <title>Draft Genome of Tanacetum Coccineum: Genomic Comparison of Closely Related Tanacetum-Family Plants.</title>
        <authorList>
            <person name="Yamashiro T."/>
            <person name="Shiraishi A."/>
            <person name="Nakayama K."/>
            <person name="Satake H."/>
        </authorList>
    </citation>
    <scope>NUCLEOTIDE SEQUENCE</scope>
</reference>
<keyword evidence="1" id="KW-0548">Nucleotidyltransferase</keyword>
<dbReference type="PANTHER" id="PTHR33710">
    <property type="entry name" value="BNAC02G09200D PROTEIN"/>
    <property type="match status" value="1"/>
</dbReference>
<dbReference type="Proteomes" id="UP001151760">
    <property type="component" value="Unassembled WGS sequence"/>
</dbReference>
<accession>A0ABQ5BMS6</accession>
<sequence length="395" mass="45823">MNLSPKQNEVRQVIFENKLSVCAILESHVADQNLEKMCKYVFSHWDWVSNAMTCNKGTRIIVGWNHNDVDVTVIHQDPQVIHTRVWLKADRKEFFCSFIYAHNKYTQRRPLWNGLCLHKSYIRNRPWCLLGDFNASLFAGDTSTGSSVLDITMREFKECVESIEVMDVQRTGLQFTWNQKPKGKDGILKKLDRVMANLEFQDSYVGAHAVFKPYRISDHSPSVLTIPSLVKVKPKPFKFYNVTILNERFKEVVSEGWLKHVSRFYMFRVVKKLKGLKKPIRKLIYDKGNLHANVIRLRDNLDRLQTDLDKDPSNVSLREDEAATVIAFNEALVIKEKFLKQKAKIAWLKEGDSNSAYFHKAIKSRISRSRIDVVTDAEGVVFQNDNLRNSFILPL</sequence>
<dbReference type="InterPro" id="IPR036691">
    <property type="entry name" value="Endo/exonu/phosph_ase_sf"/>
</dbReference>
<keyword evidence="2" id="KW-1185">Reference proteome</keyword>
<reference evidence="1" key="2">
    <citation type="submission" date="2022-01" db="EMBL/GenBank/DDBJ databases">
        <authorList>
            <person name="Yamashiro T."/>
            <person name="Shiraishi A."/>
            <person name="Satake H."/>
            <person name="Nakayama K."/>
        </authorList>
    </citation>
    <scope>NUCLEOTIDE SEQUENCE</scope>
</reference>
<keyword evidence="1" id="KW-0695">RNA-directed DNA polymerase</keyword>